<dbReference type="EMBL" id="BAABUJ010000016">
    <property type="protein sequence ID" value="GAA5800536.1"/>
    <property type="molecule type" value="Genomic_DNA"/>
</dbReference>
<feature type="domain" description="NADP-dependent oxidoreductase" evidence="2">
    <location>
        <begin position="25"/>
        <end position="256"/>
    </location>
</feature>
<keyword evidence="1" id="KW-0560">Oxidoreductase</keyword>
<sequence>MSQLVKSVIPKTGQQVTRLGFGSYRASKPIHAQALTAALEGGVNIIDTGNNFENGASETLIGNTLDSLVKKGKLSRESITLVTKSGYLSSVDIGSFDPNQDYVQLTEKSFHSISPRILEKQIQTSLDRLKTNKLDIFMINSPERMMFSKNRRYTSAQLYKDLSLSFRYLDGLVKSGTIGGYGVCSNTLALPNAADHISLTDILKACPNTANFVAAEVPFNLYERDAIVTSENDEKRTVAEIAKENDIYLMTNRPLNAIANGQIRVLVNHELGADGKGPAEHEIMSKMQTSFEKVAKLESDVMSELPVEEETLTAKFVWGQVLSENLARLSQNHFATRHYLTNQVLPALQKDLESLENFASELGSDQELAAYQHWIEDYRKSVTALTKDIVHYAYIDTLRKNNELDRILTALCPTMKDIPKDAYSPLSIKSLRFLMSHTEVGTVFTGMRDPTYVKDALFAARQELIDEEDINDVWRCPIFN</sequence>
<dbReference type="CDD" id="cd19099">
    <property type="entry name" value="AKR_unchar"/>
    <property type="match status" value="1"/>
</dbReference>
<dbReference type="Proteomes" id="UP001476247">
    <property type="component" value="Unassembled WGS sequence"/>
</dbReference>
<dbReference type="PANTHER" id="PTHR43364">
    <property type="entry name" value="NADH-SPECIFIC METHYLGLYOXAL REDUCTASE-RELATED"/>
    <property type="match status" value="1"/>
</dbReference>
<dbReference type="Gene3D" id="3.20.20.100">
    <property type="entry name" value="NADP-dependent oxidoreductase domain"/>
    <property type="match status" value="1"/>
</dbReference>
<keyword evidence="4" id="KW-1185">Reference proteome</keyword>
<accession>A0ABP9Y0K6</accession>
<dbReference type="InterPro" id="IPR050523">
    <property type="entry name" value="AKR_Detox_Biosynth"/>
</dbReference>
<organism evidence="3 4">
    <name type="scientific">Helicostylum pulchrum</name>
    <dbReference type="NCBI Taxonomy" id="562976"/>
    <lineage>
        <taxon>Eukaryota</taxon>
        <taxon>Fungi</taxon>
        <taxon>Fungi incertae sedis</taxon>
        <taxon>Mucoromycota</taxon>
        <taxon>Mucoromycotina</taxon>
        <taxon>Mucoromycetes</taxon>
        <taxon>Mucorales</taxon>
        <taxon>Mucorineae</taxon>
        <taxon>Mucoraceae</taxon>
        <taxon>Helicostylum</taxon>
    </lineage>
</organism>
<dbReference type="InterPro" id="IPR023210">
    <property type="entry name" value="NADP_OxRdtase_dom"/>
</dbReference>
<proteinExistence type="predicted"/>
<evidence type="ECO:0000313" key="4">
    <source>
        <dbReference type="Proteomes" id="UP001476247"/>
    </source>
</evidence>
<name>A0ABP9Y0K6_9FUNG</name>
<evidence type="ECO:0000313" key="3">
    <source>
        <dbReference type="EMBL" id="GAA5800536.1"/>
    </source>
</evidence>
<protein>
    <recommendedName>
        <fullName evidence="2">NADP-dependent oxidoreductase domain-containing protein</fullName>
    </recommendedName>
</protein>
<dbReference type="SUPFAM" id="SSF51430">
    <property type="entry name" value="NAD(P)-linked oxidoreductase"/>
    <property type="match status" value="1"/>
</dbReference>
<comment type="caution">
    <text evidence="3">The sequence shown here is derived from an EMBL/GenBank/DDBJ whole genome shotgun (WGS) entry which is preliminary data.</text>
</comment>
<gene>
    <name evidence="3" type="ORF">HPULCUR_005971</name>
</gene>
<dbReference type="InterPro" id="IPR036812">
    <property type="entry name" value="NAD(P)_OxRdtase_dom_sf"/>
</dbReference>
<evidence type="ECO:0000259" key="2">
    <source>
        <dbReference type="Pfam" id="PF00248"/>
    </source>
</evidence>
<dbReference type="Pfam" id="PF00248">
    <property type="entry name" value="Aldo_ket_red"/>
    <property type="match status" value="1"/>
</dbReference>
<dbReference type="PANTHER" id="PTHR43364:SF4">
    <property type="entry name" value="NAD(P)-LINKED OXIDOREDUCTASE SUPERFAMILY PROTEIN"/>
    <property type="match status" value="1"/>
</dbReference>
<reference evidence="3 4" key="1">
    <citation type="submission" date="2024-04" db="EMBL/GenBank/DDBJ databases">
        <title>genome sequences of Mucor flavus KT1a and Helicostylum pulchrum KT1b strains isolation_sourced from the surface of a dry-aged beef.</title>
        <authorList>
            <person name="Toyotome T."/>
            <person name="Hosono M."/>
            <person name="Torimaru M."/>
            <person name="Fukuda K."/>
            <person name="Mikami N."/>
        </authorList>
    </citation>
    <scope>NUCLEOTIDE SEQUENCE [LARGE SCALE GENOMIC DNA]</scope>
    <source>
        <strain evidence="3 4">KT1b</strain>
    </source>
</reference>
<evidence type="ECO:0000256" key="1">
    <source>
        <dbReference type="ARBA" id="ARBA00023002"/>
    </source>
</evidence>